<reference evidence="14 15" key="1">
    <citation type="submission" date="2019-02" db="EMBL/GenBank/DDBJ databases">
        <title>Deep-cultivation of Planctomycetes and their phenomic and genomic characterization uncovers novel biology.</title>
        <authorList>
            <person name="Wiegand S."/>
            <person name="Jogler M."/>
            <person name="Boedeker C."/>
            <person name="Pinto D."/>
            <person name="Vollmers J."/>
            <person name="Rivas-Marin E."/>
            <person name="Kohn T."/>
            <person name="Peeters S.H."/>
            <person name="Heuer A."/>
            <person name="Rast P."/>
            <person name="Oberbeckmann S."/>
            <person name="Bunk B."/>
            <person name="Jeske O."/>
            <person name="Meyerdierks A."/>
            <person name="Storesund J.E."/>
            <person name="Kallscheuer N."/>
            <person name="Luecker S."/>
            <person name="Lage O.M."/>
            <person name="Pohl T."/>
            <person name="Merkel B.J."/>
            <person name="Hornburger P."/>
            <person name="Mueller R.-W."/>
            <person name="Bruemmer F."/>
            <person name="Labrenz M."/>
            <person name="Spormann A.M."/>
            <person name="Op Den Camp H."/>
            <person name="Overmann J."/>
            <person name="Amann R."/>
            <person name="Jetten M.S.M."/>
            <person name="Mascher T."/>
            <person name="Medema M.H."/>
            <person name="Devos D.P."/>
            <person name="Kaster A.-K."/>
            <person name="Ovreas L."/>
            <person name="Rohde M."/>
            <person name="Galperin M.Y."/>
            <person name="Jogler C."/>
        </authorList>
    </citation>
    <scope>NUCLEOTIDE SEQUENCE [LARGE SCALE GENOMIC DNA]</scope>
    <source>
        <strain evidence="14 15">KOR42</strain>
    </source>
</reference>
<evidence type="ECO:0000256" key="10">
    <source>
        <dbReference type="PIRNR" id="PIRNR000804"/>
    </source>
</evidence>
<evidence type="ECO:0000256" key="1">
    <source>
        <dbReference type="ARBA" id="ARBA00004496"/>
    </source>
</evidence>
<dbReference type="OrthoDB" id="8421503at2"/>
<dbReference type="InterPro" id="IPR022635">
    <property type="entry name" value="DNA_polIII_beta_C"/>
</dbReference>
<dbReference type="EMBL" id="SIHI01000001">
    <property type="protein sequence ID" value="TWT59112.1"/>
    <property type="molecule type" value="Genomic_DNA"/>
</dbReference>
<dbReference type="InterPro" id="IPR022634">
    <property type="entry name" value="DNA_polIII_beta_N"/>
</dbReference>
<dbReference type="SUPFAM" id="SSF55979">
    <property type="entry name" value="DNA clamp"/>
    <property type="match status" value="3"/>
</dbReference>
<keyword evidence="8 10" id="KW-0239">DNA-directed DNA polymerase</keyword>
<comment type="subunit">
    <text evidence="10">Forms a ring-shaped head-to-tail homodimer around DNA.</text>
</comment>
<name>A0A5C5XB41_9PLAN</name>
<organism evidence="14 15">
    <name type="scientific">Thalassoglobus neptunius</name>
    <dbReference type="NCBI Taxonomy" id="1938619"/>
    <lineage>
        <taxon>Bacteria</taxon>
        <taxon>Pseudomonadati</taxon>
        <taxon>Planctomycetota</taxon>
        <taxon>Planctomycetia</taxon>
        <taxon>Planctomycetales</taxon>
        <taxon>Planctomycetaceae</taxon>
        <taxon>Thalassoglobus</taxon>
    </lineage>
</organism>
<sequence length="370" mass="40840">MKLTCSRSLLASALQIVSGAVPTRSPKEILKNIKLSLGDGKATLLGTDQEVGIRYELLDIETDSVGDVLLPYQRITAILREVQDDEVTLEVNEQALWVRAGQSEFRLSVEDPVEFPDVATFEDESYFVVPGRALKTGIQRTIFATDVESTRYALGGVLLEIDGDKLTLAATDSRRLAVYQTHCSTQGAVSEEVSQPVVPAKAMSLIDKSIHDDEQEIKIAIHQNDILVQTGLSTIYARLVEGRFPRYQDVIPNEFHQKIEMVTSPFLSAVRQAMIVTNDESRGVDFNFESGTLTLTSVGQDVGSSKIQLPISYEGDQIVITFDPRFVQEFLRVLDAASPLSLNLVDGNSAAVFKTDESYTYVVMPLSRDD</sequence>
<protein>
    <recommendedName>
        <fullName evidence="3 10">Beta sliding clamp</fullName>
    </recommendedName>
</protein>
<comment type="function">
    <text evidence="10">Confers DNA tethering and processivity to DNA polymerases and other proteins. Acts as a clamp, forming a ring around DNA (a reaction catalyzed by the clamp-loading complex) which diffuses in an ATP-independent manner freely and bidirectionally along dsDNA. Initially characterized for its ability to contact the catalytic subunit of DNA polymerase III (Pol III), a complex, multichain enzyme responsible for most of the replicative synthesis in bacteria; Pol III exhibits 3'-5' exonuclease proofreading activity. The beta chain is required for initiation of replication as well as for processivity of DNA replication.</text>
</comment>
<keyword evidence="9" id="KW-0238">DNA-binding</keyword>
<feature type="domain" description="DNA polymerase III beta sliding clamp central" evidence="12">
    <location>
        <begin position="130"/>
        <end position="245"/>
    </location>
</feature>
<evidence type="ECO:0000259" key="11">
    <source>
        <dbReference type="Pfam" id="PF00712"/>
    </source>
</evidence>
<feature type="domain" description="DNA polymerase III beta sliding clamp N-terminal" evidence="11">
    <location>
        <begin position="1"/>
        <end position="117"/>
    </location>
</feature>
<evidence type="ECO:0000256" key="4">
    <source>
        <dbReference type="ARBA" id="ARBA00022490"/>
    </source>
</evidence>
<evidence type="ECO:0000259" key="12">
    <source>
        <dbReference type="Pfam" id="PF02767"/>
    </source>
</evidence>
<dbReference type="Gene3D" id="3.70.10.10">
    <property type="match status" value="1"/>
</dbReference>
<dbReference type="PIRSF" id="PIRSF000804">
    <property type="entry name" value="DNA_pol_III_b"/>
    <property type="match status" value="1"/>
</dbReference>
<dbReference type="Gene3D" id="3.10.150.10">
    <property type="entry name" value="DNA Polymerase III, subunit A, domain 2"/>
    <property type="match status" value="1"/>
</dbReference>
<dbReference type="Pfam" id="PF02767">
    <property type="entry name" value="DNA_pol3_beta_2"/>
    <property type="match status" value="1"/>
</dbReference>
<dbReference type="NCBIfam" id="TIGR00663">
    <property type="entry name" value="dnan"/>
    <property type="match status" value="1"/>
</dbReference>
<dbReference type="InterPro" id="IPR022637">
    <property type="entry name" value="DNA_polIII_beta_cen"/>
</dbReference>
<gene>
    <name evidence="14" type="primary">dnaN_3</name>
    <name evidence="14" type="ORF">KOR42_25010</name>
</gene>
<dbReference type="GO" id="GO:0009360">
    <property type="term" value="C:DNA polymerase III complex"/>
    <property type="evidence" value="ECO:0007669"/>
    <property type="project" value="InterPro"/>
</dbReference>
<dbReference type="GO" id="GO:0006271">
    <property type="term" value="P:DNA strand elongation involved in DNA replication"/>
    <property type="evidence" value="ECO:0007669"/>
    <property type="project" value="TreeGrafter"/>
</dbReference>
<dbReference type="SMART" id="SM00480">
    <property type="entry name" value="POL3Bc"/>
    <property type="match status" value="1"/>
</dbReference>
<evidence type="ECO:0000256" key="5">
    <source>
        <dbReference type="ARBA" id="ARBA00022679"/>
    </source>
</evidence>
<comment type="caution">
    <text evidence="14">The sequence shown here is derived from an EMBL/GenBank/DDBJ whole genome shotgun (WGS) entry which is preliminary data.</text>
</comment>
<dbReference type="PANTHER" id="PTHR30478">
    <property type="entry name" value="DNA POLYMERASE III SUBUNIT BETA"/>
    <property type="match status" value="1"/>
</dbReference>
<dbReference type="Pfam" id="PF00712">
    <property type="entry name" value="DNA_pol3_beta"/>
    <property type="match status" value="1"/>
</dbReference>
<dbReference type="Pfam" id="PF02768">
    <property type="entry name" value="DNA_pol3_beta_3"/>
    <property type="match status" value="1"/>
</dbReference>
<keyword evidence="7 10" id="KW-0235">DNA replication</keyword>
<evidence type="ECO:0000313" key="15">
    <source>
        <dbReference type="Proteomes" id="UP000317243"/>
    </source>
</evidence>
<dbReference type="GO" id="GO:0008408">
    <property type="term" value="F:3'-5' exonuclease activity"/>
    <property type="evidence" value="ECO:0007669"/>
    <property type="project" value="InterPro"/>
</dbReference>
<evidence type="ECO:0000256" key="8">
    <source>
        <dbReference type="ARBA" id="ARBA00022932"/>
    </source>
</evidence>
<proteinExistence type="inferred from homology"/>
<evidence type="ECO:0000256" key="6">
    <source>
        <dbReference type="ARBA" id="ARBA00022695"/>
    </source>
</evidence>
<dbReference type="RefSeq" id="WP_146509888.1">
    <property type="nucleotide sequence ID" value="NZ_SIHI01000001.1"/>
</dbReference>
<dbReference type="AlphaFoldDB" id="A0A5C5XB41"/>
<dbReference type="InterPro" id="IPR001001">
    <property type="entry name" value="DNA_polIII_beta"/>
</dbReference>
<dbReference type="GO" id="GO:0003887">
    <property type="term" value="F:DNA-directed DNA polymerase activity"/>
    <property type="evidence" value="ECO:0007669"/>
    <property type="project" value="UniProtKB-UniRule"/>
</dbReference>
<evidence type="ECO:0000256" key="7">
    <source>
        <dbReference type="ARBA" id="ARBA00022705"/>
    </source>
</evidence>
<comment type="similarity">
    <text evidence="2 10">Belongs to the beta sliding clamp family.</text>
</comment>
<keyword evidence="15" id="KW-1185">Reference proteome</keyword>
<dbReference type="InterPro" id="IPR046938">
    <property type="entry name" value="DNA_clamp_sf"/>
</dbReference>
<dbReference type="GO" id="GO:0003677">
    <property type="term" value="F:DNA binding"/>
    <property type="evidence" value="ECO:0007669"/>
    <property type="project" value="UniProtKB-UniRule"/>
</dbReference>
<evidence type="ECO:0000256" key="3">
    <source>
        <dbReference type="ARBA" id="ARBA00021035"/>
    </source>
</evidence>
<dbReference type="CDD" id="cd00140">
    <property type="entry name" value="beta_clamp"/>
    <property type="match status" value="1"/>
</dbReference>
<evidence type="ECO:0000259" key="13">
    <source>
        <dbReference type="Pfam" id="PF02768"/>
    </source>
</evidence>
<keyword evidence="5 10" id="KW-0808">Transferase</keyword>
<dbReference type="Proteomes" id="UP000317243">
    <property type="component" value="Unassembled WGS sequence"/>
</dbReference>
<accession>A0A5C5XB41</accession>
<keyword evidence="6 10" id="KW-0548">Nucleotidyltransferase</keyword>
<evidence type="ECO:0000313" key="14">
    <source>
        <dbReference type="EMBL" id="TWT59112.1"/>
    </source>
</evidence>
<dbReference type="GO" id="GO:0005737">
    <property type="term" value="C:cytoplasm"/>
    <property type="evidence" value="ECO:0007669"/>
    <property type="project" value="UniProtKB-SubCell"/>
</dbReference>
<dbReference type="PANTHER" id="PTHR30478:SF0">
    <property type="entry name" value="BETA SLIDING CLAMP"/>
    <property type="match status" value="1"/>
</dbReference>
<keyword evidence="4 10" id="KW-0963">Cytoplasm</keyword>
<evidence type="ECO:0000256" key="9">
    <source>
        <dbReference type="ARBA" id="ARBA00023125"/>
    </source>
</evidence>
<evidence type="ECO:0000256" key="2">
    <source>
        <dbReference type="ARBA" id="ARBA00010752"/>
    </source>
</evidence>
<comment type="subcellular location">
    <subcellularLocation>
        <location evidence="1 10">Cytoplasm</location>
    </subcellularLocation>
</comment>
<feature type="domain" description="DNA polymerase III beta sliding clamp C-terminal" evidence="13">
    <location>
        <begin position="249"/>
        <end position="366"/>
    </location>
</feature>